<dbReference type="SUPFAM" id="SSF54001">
    <property type="entry name" value="Cysteine proteinases"/>
    <property type="match status" value="1"/>
</dbReference>
<evidence type="ECO:0000256" key="1">
    <source>
        <dbReference type="SAM" id="Coils"/>
    </source>
</evidence>
<evidence type="ECO:0000313" key="4">
    <source>
        <dbReference type="EMBL" id="SFR32499.1"/>
    </source>
</evidence>
<feature type="signal peptide" evidence="2">
    <location>
        <begin position="1"/>
        <end position="22"/>
    </location>
</feature>
<dbReference type="Proteomes" id="UP000199534">
    <property type="component" value="Unassembled WGS sequence"/>
</dbReference>
<feature type="domain" description="Transglutaminase-like" evidence="3">
    <location>
        <begin position="298"/>
        <end position="375"/>
    </location>
</feature>
<protein>
    <recommendedName>
        <fullName evidence="3">Transglutaminase-like domain-containing protein</fullName>
    </recommendedName>
</protein>
<dbReference type="Gene3D" id="2.60.40.3140">
    <property type="match status" value="1"/>
</dbReference>
<dbReference type="STRING" id="400055.SAMN04490243_0500"/>
<name>A0A1I6FRD1_9FLAO</name>
<gene>
    <name evidence="4" type="ORF">SAMN04490243_0500</name>
</gene>
<feature type="chain" id="PRO_5011516281" description="Transglutaminase-like domain-containing protein" evidence="2">
    <location>
        <begin position="23"/>
        <end position="663"/>
    </location>
</feature>
<evidence type="ECO:0000259" key="3">
    <source>
        <dbReference type="Pfam" id="PF01841"/>
    </source>
</evidence>
<accession>A0A1I6FRD1</accession>
<keyword evidence="5" id="KW-1185">Reference proteome</keyword>
<dbReference type="Gene3D" id="3.10.620.30">
    <property type="match status" value="1"/>
</dbReference>
<keyword evidence="1" id="KW-0175">Coiled coil</keyword>
<dbReference type="EMBL" id="FOYQ01000001">
    <property type="protein sequence ID" value="SFR32499.1"/>
    <property type="molecule type" value="Genomic_DNA"/>
</dbReference>
<dbReference type="RefSeq" id="WP_092980412.1">
    <property type="nucleotide sequence ID" value="NZ_FOYQ01000001.1"/>
</dbReference>
<dbReference type="OrthoDB" id="98874at2"/>
<reference evidence="4 5" key="1">
    <citation type="submission" date="2016-10" db="EMBL/GenBank/DDBJ databases">
        <authorList>
            <person name="de Groot N.N."/>
        </authorList>
    </citation>
    <scope>NUCLEOTIDE SEQUENCE [LARGE SCALE GENOMIC DNA]</scope>
    <source>
        <strain evidence="4 5">DSM 21019</strain>
    </source>
</reference>
<evidence type="ECO:0000256" key="2">
    <source>
        <dbReference type="SAM" id="SignalP"/>
    </source>
</evidence>
<feature type="coiled-coil region" evidence="1">
    <location>
        <begin position="294"/>
        <end position="321"/>
    </location>
</feature>
<dbReference type="Pfam" id="PF01841">
    <property type="entry name" value="Transglut_core"/>
    <property type="match status" value="1"/>
</dbReference>
<sequence>MKKPIKKAISVLMLAAVLPLTAQEIKFGKVDKAELEATASEIAPNASAEFLYRSRNSYINYYQGSGLSLITQIHERIKIYDKAGLEYATRTIRLYKSGSTKEMLGNVKGFAFNLGAKGVEKTKLEKDQIFETDYNDYLDEVKISFPDVKEGTVIDLTYKITSPFFSSIDEFVFQQDIPTRQLHSSLRIIEYFKYRIRTKGTGYYPPKTETTFNNTLGLDETKIIYDLTNIQPLKKEPFVTNMDNYRDAVKVEIVSLEIPGREYESFAKSWEDVTDAIYKSSSFGSELDKKNYFEDELDAELAGAESAMQRAERILAFVKKKVRWNESRGYGASEGVKQAYKDGEGNVGDINLMMIAMLRHAGIPTQPVLLSTRDNGIPLFPTLQGFNYVIAAAEIGGQTYLLDASDKYSGVGVLPVRALNWLGHKFTEKSATEIIGLNPTEKAVEMIMMNVSMSEDGVLEGQVKRRLTNHYAMIERSDYHEGTEEDFLTEMEAAYGDIEISDFTLGGAAETEKPLEESFTVYAEDVSQVVGDKILFSPLFFLAQDENPLKSDKREYPMDFGFPWQDSFIVNVQIPEGYQVAQLPESVSMGLPNNMGSFKFVARQRGAAVSLNVSISLDQASIPAEQYGIMKEFFRQIVEKESEQVVLTKTTANGSQGSTTGGR</sequence>
<organism evidence="4 5">
    <name type="scientific">Robiginitalea myxolifaciens</name>
    <dbReference type="NCBI Taxonomy" id="400055"/>
    <lineage>
        <taxon>Bacteria</taxon>
        <taxon>Pseudomonadati</taxon>
        <taxon>Bacteroidota</taxon>
        <taxon>Flavobacteriia</taxon>
        <taxon>Flavobacteriales</taxon>
        <taxon>Flavobacteriaceae</taxon>
        <taxon>Robiginitalea</taxon>
    </lineage>
</organism>
<evidence type="ECO:0000313" key="5">
    <source>
        <dbReference type="Proteomes" id="UP000199534"/>
    </source>
</evidence>
<proteinExistence type="predicted"/>
<keyword evidence="2" id="KW-0732">Signal</keyword>
<dbReference type="Gene3D" id="2.60.120.1130">
    <property type="match status" value="1"/>
</dbReference>
<dbReference type="InterPro" id="IPR038765">
    <property type="entry name" value="Papain-like_cys_pep_sf"/>
</dbReference>
<dbReference type="AlphaFoldDB" id="A0A1I6FRD1"/>
<dbReference type="InterPro" id="IPR002931">
    <property type="entry name" value="Transglutaminase-like"/>
</dbReference>